<keyword evidence="3" id="KW-1185">Reference proteome</keyword>
<name>A0A6N6MLG1_9FLAO</name>
<dbReference type="PROSITE" id="PS51257">
    <property type="entry name" value="PROKAR_LIPOPROTEIN"/>
    <property type="match status" value="1"/>
</dbReference>
<evidence type="ECO:0000313" key="3">
    <source>
        <dbReference type="Proteomes" id="UP000441333"/>
    </source>
</evidence>
<gene>
    <name evidence="2" type="ORF">F6U93_02985</name>
</gene>
<dbReference type="InterPro" id="IPR025411">
    <property type="entry name" value="DUF4136"/>
</dbReference>
<protein>
    <submittedName>
        <fullName evidence="2">DUF4136 domain-containing protein</fullName>
    </submittedName>
</protein>
<dbReference type="AlphaFoldDB" id="A0A6N6MLG1"/>
<proteinExistence type="predicted"/>
<organism evidence="2 3">
    <name type="scientific">Pseudotamlana haliotis</name>
    <dbReference type="NCBI Taxonomy" id="2614804"/>
    <lineage>
        <taxon>Bacteria</taxon>
        <taxon>Pseudomonadati</taxon>
        <taxon>Bacteroidota</taxon>
        <taxon>Flavobacteriia</taxon>
        <taxon>Flavobacteriales</taxon>
        <taxon>Flavobacteriaceae</taxon>
        <taxon>Pseudotamlana</taxon>
    </lineage>
</organism>
<dbReference type="EMBL" id="WAAT01000022">
    <property type="protein sequence ID" value="KAB1069791.1"/>
    <property type="molecule type" value="Genomic_DNA"/>
</dbReference>
<dbReference type="Proteomes" id="UP000441333">
    <property type="component" value="Unassembled WGS sequence"/>
</dbReference>
<dbReference type="Pfam" id="PF13590">
    <property type="entry name" value="DUF4136"/>
    <property type="match status" value="1"/>
</dbReference>
<sequence>MKHFKSRQLTFFKRLVFLSSLCLFVFGCYPEGGEYVEDFDVVYTNYEANFNFGTNYTYSLPIAVVDLDASSDDDREFIDPDYSDAILDGIASHLNDLGWTKVDPENADIVILAGAFDQNFIAYNPWWWDWYYPWYGPDWGWYYPPYYPGYVSGYSTGSVIIQMTVPGDVNSNNEVPVVWLGALDGLLEGGESNIISRITTNIDQAFNQPPFNN</sequence>
<feature type="domain" description="DUF4136" evidence="1">
    <location>
        <begin position="42"/>
        <end position="210"/>
    </location>
</feature>
<dbReference type="RefSeq" id="WP_150936674.1">
    <property type="nucleotide sequence ID" value="NZ_WAAT01000022.1"/>
</dbReference>
<evidence type="ECO:0000259" key="1">
    <source>
        <dbReference type="Pfam" id="PF13590"/>
    </source>
</evidence>
<evidence type="ECO:0000313" key="2">
    <source>
        <dbReference type="EMBL" id="KAB1069791.1"/>
    </source>
</evidence>
<comment type="caution">
    <text evidence="2">The sequence shown here is derived from an EMBL/GenBank/DDBJ whole genome shotgun (WGS) entry which is preliminary data.</text>
</comment>
<accession>A0A6N6MLG1</accession>
<reference evidence="2 3" key="1">
    <citation type="submission" date="2019-09" db="EMBL/GenBank/DDBJ databases">
        <authorList>
            <person name="Cao W.R."/>
        </authorList>
    </citation>
    <scope>NUCLEOTIDE SEQUENCE [LARGE SCALE GENOMIC DNA]</scope>
    <source>
        <strain evidence="2 3">B1N29</strain>
    </source>
</reference>
<dbReference type="Gene3D" id="3.30.160.670">
    <property type="match status" value="1"/>
</dbReference>